<feature type="region of interest" description="Disordered" evidence="5">
    <location>
        <begin position="1"/>
        <end position="20"/>
    </location>
</feature>
<reference evidence="6 7" key="1">
    <citation type="submission" date="2016-10" db="EMBL/GenBank/DDBJ databases">
        <authorList>
            <person name="Varghese N."/>
            <person name="Submissions S."/>
        </authorList>
    </citation>
    <scope>NUCLEOTIDE SEQUENCE [LARGE SCALE GENOMIC DNA]</scope>
    <source>
        <strain evidence="6 7">FF3</strain>
    </source>
</reference>
<dbReference type="GO" id="GO:0032259">
    <property type="term" value="P:methylation"/>
    <property type="evidence" value="ECO:0007669"/>
    <property type="project" value="UniProtKB-KW"/>
</dbReference>
<accession>A0A975ZM73</accession>
<evidence type="ECO:0000313" key="6">
    <source>
        <dbReference type="EMBL" id="SEI90996.1"/>
    </source>
</evidence>
<evidence type="ECO:0000256" key="2">
    <source>
        <dbReference type="ARBA" id="ARBA00022603"/>
    </source>
</evidence>
<dbReference type="PIRSF" id="PIRSF037567">
    <property type="entry name" value="MTTB_MeTrfase"/>
    <property type="match status" value="1"/>
</dbReference>
<evidence type="ECO:0000256" key="5">
    <source>
        <dbReference type="SAM" id="MobiDB-lite"/>
    </source>
</evidence>
<comment type="caution">
    <text evidence="6">The sequence shown here is derived from an EMBL/GenBank/DDBJ whole genome shotgun (WGS) entry which is preliminary data.</text>
</comment>
<gene>
    <name evidence="6" type="ORF">SAMN04487940_102349</name>
</gene>
<dbReference type="InterPro" id="IPR010426">
    <property type="entry name" value="MTTB_MeTrfase"/>
</dbReference>
<dbReference type="GeneID" id="80817207"/>
<dbReference type="GO" id="GO:0015948">
    <property type="term" value="P:methanogenesis"/>
    <property type="evidence" value="ECO:0007669"/>
    <property type="project" value="UniProtKB-UniRule"/>
</dbReference>
<protein>
    <recommendedName>
        <fullName evidence="4">Methyltransferase</fullName>
        <ecNumber evidence="4">2.1.1.-</ecNumber>
    </recommendedName>
</protein>
<keyword evidence="3 4" id="KW-0808">Transferase</keyword>
<dbReference type="AlphaFoldDB" id="A0A975ZM73"/>
<dbReference type="EC" id="2.1.1.-" evidence="4"/>
<organism evidence="6 7">
    <name type="scientific">Marinovum algicola</name>
    <dbReference type="NCBI Taxonomy" id="42444"/>
    <lineage>
        <taxon>Bacteria</taxon>
        <taxon>Pseudomonadati</taxon>
        <taxon>Pseudomonadota</taxon>
        <taxon>Alphaproteobacteria</taxon>
        <taxon>Rhodobacterales</taxon>
        <taxon>Roseobacteraceae</taxon>
        <taxon>Marinovum</taxon>
    </lineage>
</organism>
<proteinExistence type="inferred from homology"/>
<evidence type="ECO:0000256" key="4">
    <source>
        <dbReference type="PIRNR" id="PIRNR037567"/>
    </source>
</evidence>
<dbReference type="Proteomes" id="UP000182932">
    <property type="component" value="Unassembled WGS sequence"/>
</dbReference>
<dbReference type="EMBL" id="FNYY01000002">
    <property type="protein sequence ID" value="SEI90996.1"/>
    <property type="molecule type" value="Genomic_DNA"/>
</dbReference>
<keyword evidence="2" id="KW-0489">Methyltransferase</keyword>
<dbReference type="Gene3D" id="3.20.20.480">
    <property type="entry name" value="Trimethylamine methyltransferase-like"/>
    <property type="match status" value="1"/>
</dbReference>
<name>A0A975ZM73_9RHOB</name>
<keyword evidence="7" id="KW-1185">Reference proteome</keyword>
<dbReference type="InterPro" id="IPR038601">
    <property type="entry name" value="MttB-like_sf"/>
</dbReference>
<evidence type="ECO:0000256" key="3">
    <source>
        <dbReference type="ARBA" id="ARBA00022679"/>
    </source>
</evidence>
<dbReference type="GO" id="GO:0008168">
    <property type="term" value="F:methyltransferase activity"/>
    <property type="evidence" value="ECO:0007669"/>
    <property type="project" value="UniProtKB-KW"/>
</dbReference>
<comment type="similarity">
    <text evidence="1 4">Belongs to the trimethylamine methyltransferase family.</text>
</comment>
<dbReference type="Pfam" id="PF06253">
    <property type="entry name" value="MTTB"/>
    <property type="match status" value="1"/>
</dbReference>
<feature type="compositionally biased region" description="Basic residues" evidence="5">
    <location>
        <begin position="8"/>
        <end position="20"/>
    </location>
</feature>
<evidence type="ECO:0000256" key="1">
    <source>
        <dbReference type="ARBA" id="ARBA00007137"/>
    </source>
</evidence>
<dbReference type="RefSeq" id="WP_074835253.1">
    <property type="nucleotide sequence ID" value="NZ_FNYY01000002.1"/>
</dbReference>
<evidence type="ECO:0000313" key="7">
    <source>
        <dbReference type="Proteomes" id="UP000182932"/>
    </source>
</evidence>
<sequence>MTATTAKPRMRAGGRAARRSLRSTRDVTMLPGLTNRLPFCEVMEGAQVAQIDAASMDILENVGVVFRDSVALADWRRAGAKVVGERVYLDRGLVRGLIASIPSEITYHARNPANTVALGGRQAVFVPMTGAPYLRDLDDRRRNPTLADLAMFHKLSHMSPALHSTAHHIVEPYDHPISQRHLRITYSSMKHSDKMFMGMTTSPRNAEDVMEMCALLFGAEFLEHHAVTTGNCNGNSPLVWDETMLGAMRAFCRRNQPVLCSPFVLGGANTPASVPATVAQLNAEALSALAYTQVIRKGCPAIYGHYLSTVSMKSGAPMAGTPEISLMNFMIGQMARFYGVPWRTSSALGGAKTFDAQAGYESATTLSAVLHSGANYIWHSAGWNEAGMHCSVAKFVVDAEQCAMAYRMAEGPKWSDFDAALAAVADVGPGGHYLGHPHTQENFQTAYFMPELFDNNSIEQWVADGSKEITARALEHARKLLAEYQEPRLDLARNEALLDYIARREREIPAADALNQEY</sequence>